<name>A0A9W3SI61_BACTU</name>
<protein>
    <submittedName>
        <fullName evidence="3">Hemolysin BL lytic component L2</fullName>
    </submittedName>
</protein>
<feature type="chain" id="PRO_5040933829" evidence="2">
    <location>
        <begin position="27"/>
        <end position="426"/>
    </location>
</feature>
<accession>A0A9W3SI61</accession>
<dbReference type="InterPro" id="IPR008414">
    <property type="entry name" value="HBL"/>
</dbReference>
<evidence type="ECO:0000256" key="1">
    <source>
        <dbReference type="SAM" id="Coils"/>
    </source>
</evidence>
<dbReference type="PANTHER" id="PTHR38443">
    <property type="match status" value="1"/>
</dbReference>
<dbReference type="Pfam" id="PF05791">
    <property type="entry name" value="Bacillus_HBL"/>
    <property type="match status" value="1"/>
</dbReference>
<dbReference type="AlphaFoldDB" id="A0A9W3SI61"/>
<keyword evidence="1" id="KW-0175">Coiled coil</keyword>
<dbReference type="Gene3D" id="1.20.1170.10">
    <property type="match status" value="1"/>
</dbReference>
<reference evidence="3 4" key="1">
    <citation type="submission" date="2016-04" db="EMBL/GenBank/DDBJ databases">
        <title>High quality genome of the nematocidal Bacillus thuringiensis MYBT18246.</title>
        <authorList>
            <person name="Hollensteiner J."/>
            <person name="Poehlein A."/>
            <person name="Sproeer C."/>
            <person name="Bunk B."/>
            <person name="Rosenstiel P."/>
            <person name="Schulenburg H."/>
            <person name="Liesegang H."/>
        </authorList>
    </citation>
    <scope>NUCLEOTIDE SEQUENCE [LARGE SCALE GENOMIC DNA]</scope>
    <source>
        <strain evidence="3 4">MYBT18246</strain>
        <plasmid evidence="3 4">p142098</plasmid>
    </source>
</reference>
<dbReference type="PANTHER" id="PTHR38443:SF2">
    <property type="entry name" value="NON-HEMOLYTIC ENTEROTOXIN LYTIC COMPONENT L1"/>
    <property type="match status" value="1"/>
</dbReference>
<geneLocation type="plasmid" evidence="3 4">
    <name>p142098</name>
</geneLocation>
<evidence type="ECO:0000313" key="3">
    <source>
        <dbReference type="EMBL" id="ANS51784.1"/>
    </source>
</evidence>
<dbReference type="RefSeq" id="WP_065486314.1">
    <property type="nucleotide sequence ID" value="NZ_CP015352.1"/>
</dbReference>
<evidence type="ECO:0000313" key="4">
    <source>
        <dbReference type="Proteomes" id="UP000092743"/>
    </source>
</evidence>
<sequence length="426" mass="48318">MKKKLYTSLLAATIITNSLGTTNIFAAPMAYPGQVQAINKVDISQFAKSLQNLAQDATVVKAYAYVLENQPAFKITQIPALNDTQDLIQNDMRKWRRDFFNARFLELKENSINLLTVFYTCIEEEVLEEIQEKMQAEINDQQDTINFTKNELVELKTALDKHNTKLTMNINAVGKFLNIETGYMEELAKKLTDIEMNIKTELMTISSTPGILVESGIKVGGEVWNFLYPIMKNGTATALENMAATAEKLEEAKKLAIEEAKKDGGTVDIDKISKKVEENFAKTPEGKAFVAQSLKKYDFMDKIDINKVNKIIDTAAVGNRALLEQKNAILRLAEHNNQFYEVTRNLRAADIQAAQLRLMVCKVNSFVDEIDNEIAYLERMKNDWKLIEQAIQELPKKPTSSDLKTLNKLCKELEKQINHFENSVNK</sequence>
<feature type="coiled-coil region" evidence="1">
    <location>
        <begin position="124"/>
        <end position="165"/>
    </location>
</feature>
<dbReference type="GO" id="GO:0016020">
    <property type="term" value="C:membrane"/>
    <property type="evidence" value="ECO:0007669"/>
    <property type="project" value="InterPro"/>
</dbReference>
<gene>
    <name evidence="3" type="ORF">BT246_64920</name>
</gene>
<feature type="signal peptide" evidence="2">
    <location>
        <begin position="1"/>
        <end position="26"/>
    </location>
</feature>
<dbReference type="InterPro" id="IPR052785">
    <property type="entry name" value="Enterotoxin_cmpnt"/>
</dbReference>
<dbReference type="Proteomes" id="UP000092743">
    <property type="component" value="Plasmid p142098"/>
</dbReference>
<keyword evidence="3" id="KW-0614">Plasmid</keyword>
<keyword evidence="2" id="KW-0732">Signal</keyword>
<proteinExistence type="predicted"/>
<dbReference type="SUPFAM" id="SSF58100">
    <property type="entry name" value="Bacterial hemolysins"/>
    <property type="match status" value="1"/>
</dbReference>
<evidence type="ECO:0000256" key="2">
    <source>
        <dbReference type="SAM" id="SignalP"/>
    </source>
</evidence>
<dbReference type="EMBL" id="CP015352">
    <property type="protein sequence ID" value="ANS51784.1"/>
    <property type="molecule type" value="Genomic_DNA"/>
</dbReference>
<organism evidence="3 4">
    <name type="scientific">Bacillus thuringiensis</name>
    <dbReference type="NCBI Taxonomy" id="1428"/>
    <lineage>
        <taxon>Bacteria</taxon>
        <taxon>Bacillati</taxon>
        <taxon>Bacillota</taxon>
        <taxon>Bacilli</taxon>
        <taxon>Bacillales</taxon>
        <taxon>Bacillaceae</taxon>
        <taxon>Bacillus</taxon>
        <taxon>Bacillus cereus group</taxon>
    </lineage>
</organism>